<dbReference type="Gene3D" id="3.30.565.10">
    <property type="entry name" value="Histidine kinase-like ATPase, C-terminal domain"/>
    <property type="match status" value="1"/>
</dbReference>
<evidence type="ECO:0000313" key="12">
    <source>
        <dbReference type="Proteomes" id="UP001267638"/>
    </source>
</evidence>
<dbReference type="InterPro" id="IPR003661">
    <property type="entry name" value="HisK_dim/P_dom"/>
</dbReference>
<protein>
    <recommendedName>
        <fullName evidence="2">histidine kinase</fullName>
        <ecNumber evidence="2">2.7.13.3</ecNumber>
    </recommendedName>
</protein>
<dbReference type="SUPFAM" id="SSF52172">
    <property type="entry name" value="CheY-like"/>
    <property type="match status" value="1"/>
</dbReference>
<feature type="domain" description="Response regulatory" evidence="10">
    <location>
        <begin position="511"/>
        <end position="624"/>
    </location>
</feature>
<dbReference type="InterPro" id="IPR003018">
    <property type="entry name" value="GAF"/>
</dbReference>
<evidence type="ECO:0000259" key="9">
    <source>
        <dbReference type="PROSITE" id="PS50109"/>
    </source>
</evidence>
<keyword evidence="3 6" id="KW-0597">Phosphoprotein</keyword>
<dbReference type="EC" id="2.7.13.3" evidence="2"/>
<keyword evidence="8" id="KW-0472">Membrane</keyword>
<dbReference type="SUPFAM" id="SSF55781">
    <property type="entry name" value="GAF domain-like"/>
    <property type="match status" value="1"/>
</dbReference>
<dbReference type="InterPro" id="IPR004358">
    <property type="entry name" value="Sig_transdc_His_kin-like_C"/>
</dbReference>
<comment type="caution">
    <text evidence="11">The sequence shown here is derived from an EMBL/GenBank/DDBJ whole genome shotgun (WGS) entry which is preliminary data.</text>
</comment>
<dbReference type="PROSITE" id="PS50109">
    <property type="entry name" value="HIS_KIN"/>
    <property type="match status" value="1"/>
</dbReference>
<dbReference type="InterPro" id="IPR036890">
    <property type="entry name" value="HATPase_C_sf"/>
</dbReference>
<evidence type="ECO:0000259" key="10">
    <source>
        <dbReference type="PROSITE" id="PS50110"/>
    </source>
</evidence>
<dbReference type="CDD" id="cd00082">
    <property type="entry name" value="HisKA"/>
    <property type="match status" value="1"/>
</dbReference>
<evidence type="ECO:0000256" key="3">
    <source>
        <dbReference type="ARBA" id="ARBA00022553"/>
    </source>
</evidence>
<keyword evidence="8" id="KW-0812">Transmembrane</keyword>
<dbReference type="InterPro" id="IPR001789">
    <property type="entry name" value="Sig_transdc_resp-reg_receiver"/>
</dbReference>
<feature type="transmembrane region" description="Helical" evidence="8">
    <location>
        <begin position="30"/>
        <end position="52"/>
    </location>
</feature>
<dbReference type="Proteomes" id="UP001267638">
    <property type="component" value="Unassembled WGS sequence"/>
</dbReference>
<proteinExistence type="predicted"/>
<feature type="modified residue" description="4-aspartylphosphate" evidence="6">
    <location>
        <position position="560"/>
    </location>
</feature>
<evidence type="ECO:0000256" key="8">
    <source>
        <dbReference type="SAM" id="Phobius"/>
    </source>
</evidence>
<name>A0ABU1WY67_SPHXE</name>
<evidence type="ECO:0000256" key="5">
    <source>
        <dbReference type="ARBA" id="ARBA00022777"/>
    </source>
</evidence>
<dbReference type="SUPFAM" id="SSF55874">
    <property type="entry name" value="ATPase domain of HSP90 chaperone/DNA topoisomerase II/histidine kinase"/>
    <property type="match status" value="1"/>
</dbReference>
<comment type="catalytic activity">
    <reaction evidence="1">
        <text>ATP + protein L-histidine = ADP + protein N-phospho-L-histidine.</text>
        <dbReference type="EC" id="2.7.13.3"/>
    </reaction>
</comment>
<evidence type="ECO:0000256" key="6">
    <source>
        <dbReference type="PROSITE-ProRule" id="PRU00169"/>
    </source>
</evidence>
<dbReference type="InterPro" id="IPR005467">
    <property type="entry name" value="His_kinase_dom"/>
</dbReference>
<evidence type="ECO:0000256" key="4">
    <source>
        <dbReference type="ARBA" id="ARBA00022679"/>
    </source>
</evidence>
<dbReference type="Gene3D" id="3.30.450.40">
    <property type="match status" value="1"/>
</dbReference>
<dbReference type="Pfam" id="PF02518">
    <property type="entry name" value="HATPase_c"/>
    <property type="match status" value="1"/>
</dbReference>
<evidence type="ECO:0000256" key="7">
    <source>
        <dbReference type="SAM" id="Coils"/>
    </source>
</evidence>
<keyword evidence="12" id="KW-1185">Reference proteome</keyword>
<dbReference type="InterPro" id="IPR003594">
    <property type="entry name" value="HATPase_dom"/>
</dbReference>
<sequence>MHYAGMRAAIFTARTDMTMTGVGGHLGQTYLAMLISAVTVLILLLALGAAGLERLFRKITRREARIALRLKIADVLRGRNTEEALQEVGALMGAHFGVARTGYGQLDPVEDIFHYDICWTDGTAPPLLGRYPAKAFGSKIVAALKNGLTIVIDDLHLSHLSDDIRLRADAISVDTRAILVVPFIRDGRLQTIVYLNDRRPRAWQSDDTAFMEEIAERTRLVIERAAVEEQLRELNATLEGRVEARTKELRDAQEALLHSQKLEAIGQLVSGMAHDFNNVLAAVVGAYDLILRRPDDLERVRRYAQGGLDAAERGAKLTAQLLAFARAQRIQLQPLLVCDVIRPLHNLLSRTLGPMIALDFQLNPDPVPVLADATQLEMMVLNLAINARDAMPQGGRLVISTQVRTITDDREIADGDYVEIMVRDSGTGMDEVTCRRAMEPFFTTKAVGKGTGLGLAQIYGSARQAGGTVRLESMLGEGTTVRVLLPCTTRQPLAALPATASSLVADVAALKILLVDDDDSVRTIVAGALENHGHHVVEANDGANALAILADQAFDIAIIDFAMPGMNGAELADRIAKQWPSVPVMFASGFADTDAIDSVMGSNAVMLRKPFRIDEMLAAIDRLLTSRSLDSVA</sequence>
<dbReference type="InterPro" id="IPR036097">
    <property type="entry name" value="HisK_dim/P_sf"/>
</dbReference>
<evidence type="ECO:0000256" key="2">
    <source>
        <dbReference type="ARBA" id="ARBA00012438"/>
    </source>
</evidence>
<keyword evidence="8" id="KW-1133">Transmembrane helix</keyword>
<dbReference type="PROSITE" id="PS50110">
    <property type="entry name" value="RESPONSE_REGULATORY"/>
    <property type="match status" value="1"/>
</dbReference>
<gene>
    <name evidence="11" type="ORF">J2W40_001075</name>
</gene>
<dbReference type="SMART" id="SM00387">
    <property type="entry name" value="HATPase_c"/>
    <property type="match status" value="1"/>
</dbReference>
<reference evidence="11 12" key="1">
    <citation type="submission" date="2023-07" db="EMBL/GenBank/DDBJ databases">
        <title>Sorghum-associated microbial communities from plants grown in Nebraska, USA.</title>
        <authorList>
            <person name="Schachtman D."/>
        </authorList>
    </citation>
    <scope>NUCLEOTIDE SEQUENCE [LARGE SCALE GENOMIC DNA]</scope>
    <source>
        <strain evidence="11 12">4256</strain>
    </source>
</reference>
<dbReference type="SMART" id="SM00065">
    <property type="entry name" value="GAF"/>
    <property type="match status" value="1"/>
</dbReference>
<dbReference type="PANTHER" id="PTHR43065:SF42">
    <property type="entry name" value="TWO-COMPONENT SENSOR PPRA"/>
    <property type="match status" value="1"/>
</dbReference>
<dbReference type="PRINTS" id="PR00344">
    <property type="entry name" value="BCTRLSENSOR"/>
</dbReference>
<dbReference type="SUPFAM" id="SSF47384">
    <property type="entry name" value="Homodimeric domain of signal transducing histidine kinase"/>
    <property type="match status" value="1"/>
</dbReference>
<keyword evidence="4" id="KW-0808">Transferase</keyword>
<organism evidence="11 12">
    <name type="scientific">Sphingobium xenophagum</name>
    <dbReference type="NCBI Taxonomy" id="121428"/>
    <lineage>
        <taxon>Bacteria</taxon>
        <taxon>Pseudomonadati</taxon>
        <taxon>Pseudomonadota</taxon>
        <taxon>Alphaproteobacteria</taxon>
        <taxon>Sphingomonadales</taxon>
        <taxon>Sphingomonadaceae</taxon>
        <taxon>Sphingobium</taxon>
    </lineage>
</organism>
<dbReference type="Pfam" id="PF01590">
    <property type="entry name" value="GAF"/>
    <property type="match status" value="1"/>
</dbReference>
<dbReference type="EMBL" id="JAVDWV010000004">
    <property type="protein sequence ID" value="MDR7154263.1"/>
    <property type="molecule type" value="Genomic_DNA"/>
</dbReference>
<dbReference type="SMART" id="SM00388">
    <property type="entry name" value="HisKA"/>
    <property type="match status" value="1"/>
</dbReference>
<dbReference type="PANTHER" id="PTHR43065">
    <property type="entry name" value="SENSOR HISTIDINE KINASE"/>
    <property type="match status" value="1"/>
</dbReference>
<evidence type="ECO:0000256" key="1">
    <source>
        <dbReference type="ARBA" id="ARBA00000085"/>
    </source>
</evidence>
<dbReference type="CDD" id="cd00156">
    <property type="entry name" value="REC"/>
    <property type="match status" value="1"/>
</dbReference>
<dbReference type="SMART" id="SM00448">
    <property type="entry name" value="REC"/>
    <property type="match status" value="1"/>
</dbReference>
<dbReference type="Gene3D" id="3.40.50.2300">
    <property type="match status" value="1"/>
</dbReference>
<feature type="coiled-coil region" evidence="7">
    <location>
        <begin position="217"/>
        <end position="255"/>
    </location>
</feature>
<dbReference type="Gene3D" id="1.10.287.130">
    <property type="match status" value="1"/>
</dbReference>
<dbReference type="Pfam" id="PF00512">
    <property type="entry name" value="HisKA"/>
    <property type="match status" value="1"/>
</dbReference>
<keyword evidence="7" id="KW-0175">Coiled coil</keyword>
<dbReference type="InterPro" id="IPR011006">
    <property type="entry name" value="CheY-like_superfamily"/>
</dbReference>
<evidence type="ECO:0000313" key="11">
    <source>
        <dbReference type="EMBL" id="MDR7154263.1"/>
    </source>
</evidence>
<keyword evidence="5 11" id="KW-0418">Kinase</keyword>
<accession>A0ABU1WY67</accession>
<dbReference type="GO" id="GO:0016301">
    <property type="term" value="F:kinase activity"/>
    <property type="evidence" value="ECO:0007669"/>
    <property type="project" value="UniProtKB-KW"/>
</dbReference>
<dbReference type="Pfam" id="PF00072">
    <property type="entry name" value="Response_reg"/>
    <property type="match status" value="1"/>
</dbReference>
<dbReference type="InterPro" id="IPR029016">
    <property type="entry name" value="GAF-like_dom_sf"/>
</dbReference>
<feature type="domain" description="Histidine kinase" evidence="9">
    <location>
        <begin position="271"/>
        <end position="489"/>
    </location>
</feature>